<evidence type="ECO:0000313" key="3">
    <source>
        <dbReference type="EMBL" id="GFY23805.1"/>
    </source>
</evidence>
<dbReference type="Pfam" id="PF01498">
    <property type="entry name" value="HTH_Tnp_Tc3_2"/>
    <property type="match status" value="1"/>
</dbReference>
<dbReference type="GO" id="GO:0003677">
    <property type="term" value="F:DNA binding"/>
    <property type="evidence" value="ECO:0007669"/>
    <property type="project" value="InterPro"/>
</dbReference>
<organism evidence="3 4">
    <name type="scientific">Trichonephila clavipes</name>
    <name type="common">Golden silk orbweaver</name>
    <name type="synonym">Nephila clavipes</name>
    <dbReference type="NCBI Taxonomy" id="2585209"/>
    <lineage>
        <taxon>Eukaryota</taxon>
        <taxon>Metazoa</taxon>
        <taxon>Ecdysozoa</taxon>
        <taxon>Arthropoda</taxon>
        <taxon>Chelicerata</taxon>
        <taxon>Arachnida</taxon>
        <taxon>Araneae</taxon>
        <taxon>Araneomorphae</taxon>
        <taxon>Entelegynae</taxon>
        <taxon>Araneoidea</taxon>
        <taxon>Nephilidae</taxon>
        <taxon>Trichonephila</taxon>
    </lineage>
</organism>
<dbReference type="PANTHER" id="PTHR23022">
    <property type="entry name" value="TRANSPOSABLE ELEMENT-RELATED"/>
    <property type="match status" value="1"/>
</dbReference>
<dbReference type="GO" id="GO:0015074">
    <property type="term" value="P:DNA integration"/>
    <property type="evidence" value="ECO:0007669"/>
    <property type="project" value="InterPro"/>
</dbReference>
<comment type="caution">
    <text evidence="3">The sequence shown here is derived from an EMBL/GenBank/DDBJ whole genome shotgun (WGS) entry which is preliminary data.</text>
</comment>
<evidence type="ECO:0000313" key="4">
    <source>
        <dbReference type="Proteomes" id="UP000887159"/>
    </source>
</evidence>
<dbReference type="InterPro" id="IPR002492">
    <property type="entry name" value="Transposase_Tc1-like"/>
</dbReference>
<dbReference type="Pfam" id="PF13358">
    <property type="entry name" value="DDE_3"/>
    <property type="match status" value="1"/>
</dbReference>
<reference evidence="3" key="1">
    <citation type="submission" date="2020-08" db="EMBL/GenBank/DDBJ databases">
        <title>Multicomponent nature underlies the extraordinary mechanical properties of spider dragline silk.</title>
        <authorList>
            <person name="Kono N."/>
            <person name="Nakamura H."/>
            <person name="Mori M."/>
            <person name="Yoshida Y."/>
            <person name="Ohtoshi R."/>
            <person name="Malay A.D."/>
            <person name="Moran D.A.P."/>
            <person name="Tomita M."/>
            <person name="Numata K."/>
            <person name="Arakawa K."/>
        </authorList>
    </citation>
    <scope>NUCLEOTIDE SEQUENCE</scope>
</reference>
<evidence type="ECO:0000259" key="2">
    <source>
        <dbReference type="Pfam" id="PF13358"/>
    </source>
</evidence>
<sequence>MPGKRSRRHFSELNEFERGLIIGLKTAGWSTRRAAGQVDRSGWAVKNCWEQWTREVTRSTIRADVGVAIVPQTISRHLAEANLKSKHPFHALLLTPEHRQLRLQWCQARSMWNVTDWQKVLFSDECRFVLGTDDNRVRVWRRPGERYNSPYTVLRHTARTAGVMVWGAIAYNSRSTLIVMCGTLTGQRYVDDILRPHVGSFLSGLPGAIFQQDNARLHTARVTQGFLRHFQTLPWPARSPDLSPVEHVGDQLERQMPSCHSVHDLELAVQYL</sequence>
<dbReference type="GO" id="GO:0006313">
    <property type="term" value="P:DNA transposition"/>
    <property type="evidence" value="ECO:0007669"/>
    <property type="project" value="InterPro"/>
</dbReference>
<dbReference type="InterPro" id="IPR036397">
    <property type="entry name" value="RNaseH_sf"/>
</dbReference>
<dbReference type="InterPro" id="IPR038717">
    <property type="entry name" value="Tc1-like_DDE_dom"/>
</dbReference>
<gene>
    <name evidence="3" type="primary">tc1a</name>
    <name evidence="3" type="ORF">TNCV_3535991</name>
</gene>
<feature type="domain" description="Transposase Tc1-like" evidence="1">
    <location>
        <begin position="54"/>
        <end position="108"/>
    </location>
</feature>
<keyword evidence="4" id="KW-1185">Reference proteome</keyword>
<dbReference type="InterPro" id="IPR052338">
    <property type="entry name" value="Transposase_5"/>
</dbReference>
<dbReference type="PANTHER" id="PTHR23022:SF135">
    <property type="entry name" value="SI:DKEY-77F5.3"/>
    <property type="match status" value="1"/>
</dbReference>
<feature type="domain" description="Tc1-like transposase DDE" evidence="2">
    <location>
        <begin position="120"/>
        <end position="263"/>
    </location>
</feature>
<proteinExistence type="predicted"/>
<dbReference type="Gene3D" id="3.30.420.10">
    <property type="entry name" value="Ribonuclease H-like superfamily/Ribonuclease H"/>
    <property type="match status" value="1"/>
</dbReference>
<dbReference type="EMBL" id="BMAU01021367">
    <property type="protein sequence ID" value="GFY23805.1"/>
    <property type="molecule type" value="Genomic_DNA"/>
</dbReference>
<name>A0A8X7B8X9_TRICX</name>
<evidence type="ECO:0000259" key="1">
    <source>
        <dbReference type="Pfam" id="PF01498"/>
    </source>
</evidence>
<dbReference type="Proteomes" id="UP000887159">
    <property type="component" value="Unassembled WGS sequence"/>
</dbReference>
<accession>A0A8X7B8X9</accession>
<dbReference type="AlphaFoldDB" id="A0A8X7B8X9"/>
<protein>
    <submittedName>
        <fullName evidence="3">Transposable element Tc1 transposase</fullName>
    </submittedName>
</protein>